<name>A0A139I7R2_9PEZI</name>
<evidence type="ECO:0000313" key="4">
    <source>
        <dbReference type="Proteomes" id="UP000073492"/>
    </source>
</evidence>
<gene>
    <name evidence="3" type="ORF">AC579_2976</name>
</gene>
<keyword evidence="2" id="KW-0732">Signal</keyword>
<accession>A0A139I7R2</accession>
<dbReference type="Proteomes" id="UP000073492">
    <property type="component" value="Unassembled WGS sequence"/>
</dbReference>
<dbReference type="AlphaFoldDB" id="A0A139I7R2"/>
<comment type="caution">
    <text evidence="3">The sequence shown here is derived from an EMBL/GenBank/DDBJ whole genome shotgun (WGS) entry which is preliminary data.</text>
</comment>
<keyword evidence="4" id="KW-1185">Reference proteome</keyword>
<evidence type="ECO:0000256" key="1">
    <source>
        <dbReference type="SAM" id="MobiDB-lite"/>
    </source>
</evidence>
<feature type="chain" id="PRO_5007297214" evidence="2">
    <location>
        <begin position="32"/>
        <end position="110"/>
    </location>
</feature>
<evidence type="ECO:0000313" key="3">
    <source>
        <dbReference type="EMBL" id="KXT10791.1"/>
    </source>
</evidence>
<dbReference type="OrthoDB" id="414075at2759"/>
<feature type="compositionally biased region" description="Polar residues" evidence="1">
    <location>
        <begin position="77"/>
        <end position="88"/>
    </location>
</feature>
<evidence type="ECO:0000256" key="2">
    <source>
        <dbReference type="SAM" id="SignalP"/>
    </source>
</evidence>
<feature type="signal peptide" evidence="2">
    <location>
        <begin position="1"/>
        <end position="31"/>
    </location>
</feature>
<sequence length="110" mass="11190">MAFPTLAKGSTFASFCVVGLLLVANVSEHMSEEETAGAGAQFDIAQGGSGIGLSSSKDSHFQSMLDELSAIGAAPSSAENSGVRSSQEAARKTANRAHNTASSRPETRSG</sequence>
<dbReference type="EMBL" id="LFZO01000238">
    <property type="protein sequence ID" value="KXT10791.1"/>
    <property type="molecule type" value="Genomic_DNA"/>
</dbReference>
<organism evidence="3 4">
    <name type="scientific">Pseudocercospora musae</name>
    <dbReference type="NCBI Taxonomy" id="113226"/>
    <lineage>
        <taxon>Eukaryota</taxon>
        <taxon>Fungi</taxon>
        <taxon>Dikarya</taxon>
        <taxon>Ascomycota</taxon>
        <taxon>Pezizomycotina</taxon>
        <taxon>Dothideomycetes</taxon>
        <taxon>Dothideomycetidae</taxon>
        <taxon>Mycosphaerellales</taxon>
        <taxon>Mycosphaerellaceae</taxon>
        <taxon>Pseudocercospora</taxon>
    </lineage>
</organism>
<protein>
    <submittedName>
        <fullName evidence="3">Uncharacterized protein</fullName>
    </submittedName>
</protein>
<proteinExistence type="predicted"/>
<feature type="region of interest" description="Disordered" evidence="1">
    <location>
        <begin position="72"/>
        <end position="110"/>
    </location>
</feature>
<reference evidence="3 4" key="1">
    <citation type="submission" date="2015-07" db="EMBL/GenBank/DDBJ databases">
        <title>Comparative genomics of the Sigatoka disease complex on banana suggests a link between parallel evolutionary changes in Pseudocercospora fijiensis and Pseudocercospora eumusae and increased virulence on the banana host.</title>
        <authorList>
            <person name="Chang T.-C."/>
            <person name="Salvucci A."/>
            <person name="Crous P.W."/>
            <person name="Stergiopoulos I."/>
        </authorList>
    </citation>
    <scope>NUCLEOTIDE SEQUENCE [LARGE SCALE GENOMIC DNA]</scope>
    <source>
        <strain evidence="3 4">CBS 116634</strain>
    </source>
</reference>